<dbReference type="AlphaFoldDB" id="A0A060NPD3"/>
<feature type="compositionally biased region" description="Low complexity" evidence="1">
    <location>
        <begin position="80"/>
        <end position="95"/>
    </location>
</feature>
<feature type="region of interest" description="Disordered" evidence="1">
    <location>
        <begin position="56"/>
        <end position="108"/>
    </location>
</feature>
<dbReference type="RefSeq" id="WP_052468428.1">
    <property type="nucleotide sequence ID" value="NZ_AP014569.1"/>
</dbReference>
<evidence type="ECO:0000313" key="2">
    <source>
        <dbReference type="EMBL" id="BAO83235.1"/>
    </source>
</evidence>
<protein>
    <recommendedName>
        <fullName evidence="4">DUF4124 domain-containing protein</fullName>
    </recommendedName>
</protein>
<feature type="compositionally biased region" description="Pro residues" evidence="1">
    <location>
        <begin position="193"/>
        <end position="205"/>
    </location>
</feature>
<dbReference type="KEGG" id="cbab:SMCB_1007"/>
<evidence type="ECO:0000256" key="1">
    <source>
        <dbReference type="SAM" id="MobiDB-lite"/>
    </source>
</evidence>
<dbReference type="EMBL" id="AP014569">
    <property type="protein sequence ID" value="BAO83235.1"/>
    <property type="molecule type" value="Genomic_DNA"/>
</dbReference>
<name>A0A060NPD3_9BURK</name>
<feature type="region of interest" description="Disordered" evidence="1">
    <location>
        <begin position="182"/>
        <end position="205"/>
    </location>
</feature>
<accession>A0A060NPD3</accession>
<evidence type="ECO:0000313" key="3">
    <source>
        <dbReference type="Proteomes" id="UP000066014"/>
    </source>
</evidence>
<proteinExistence type="predicted"/>
<dbReference type="STRING" id="1458426.SMCB_1007"/>
<gene>
    <name evidence="2" type="ORF">SMCB_1007</name>
</gene>
<reference evidence="2 3" key="1">
    <citation type="journal article" date="2014" name="Nat. Commun.">
        <title>Physiological and genomic features of highly alkaliphilic hydrogen-utilizing Betaproteobacteria from a continental serpentinizing site.</title>
        <authorList>
            <person name="Suzuki S."/>
            <person name="Kuenen J.G."/>
            <person name="Schipper K."/>
            <person name="van der Velde S."/>
            <person name="Ishii S."/>
            <person name="Wu A."/>
            <person name="Sorokin D.Y."/>
            <person name="Tenney A."/>
            <person name="Meng X.Y."/>
            <person name="Morrill P.L."/>
            <person name="Kamagata Y."/>
            <person name="Muyzer G."/>
            <person name="Nealson K.H."/>
        </authorList>
    </citation>
    <scope>NUCLEOTIDE SEQUENCE [LARGE SCALE GENOMIC DNA]</scope>
    <source>
        <strain evidence="2 3">B1</strain>
    </source>
</reference>
<sequence>MHTLIHTHISKIYWLLRLPRMGLVALVVGLLLVSAVQAAGPTWVWLDDHGRRVASDMPPPASVPDQRILRRPHASPVPSPALGAAPEGTPAAAPAQPAPPGAGAAGAGRLTDEQLRQQVEQRNAQIRADNCQRARASLETLQAGASQPLYMVNEQGQRVTMDEAMRRAESVRLRQIVRDNCAPAPAAAGTPQAAPPPPAAAPNRP</sequence>
<organism evidence="2 3">
    <name type="scientific">Serpentinimonas maccroryi</name>
    <dbReference type="NCBI Taxonomy" id="1458426"/>
    <lineage>
        <taxon>Bacteria</taxon>
        <taxon>Pseudomonadati</taxon>
        <taxon>Pseudomonadota</taxon>
        <taxon>Betaproteobacteria</taxon>
        <taxon>Burkholderiales</taxon>
        <taxon>Comamonadaceae</taxon>
        <taxon>Serpentinimonas</taxon>
    </lineage>
</organism>
<evidence type="ECO:0008006" key="4">
    <source>
        <dbReference type="Google" id="ProtNLM"/>
    </source>
</evidence>
<feature type="compositionally biased region" description="Low complexity" evidence="1">
    <location>
        <begin position="182"/>
        <end position="192"/>
    </location>
</feature>
<dbReference type="OrthoDB" id="9181422at2"/>
<dbReference type="Proteomes" id="UP000066014">
    <property type="component" value="Chromosome"/>
</dbReference>
<keyword evidence="3" id="KW-1185">Reference proteome</keyword>
<dbReference type="HOGENOM" id="CLU_108835_0_0_4"/>